<comment type="caution">
    <text evidence="1">The sequence shown here is derived from an EMBL/GenBank/DDBJ whole genome shotgun (WGS) entry which is preliminary data.</text>
</comment>
<evidence type="ECO:0000313" key="2">
    <source>
        <dbReference type="Proteomes" id="UP000269669"/>
    </source>
</evidence>
<sequence>MPRHCLTLDLKDDATAIAEYKRYHVKIWPEVKQSLLDAGVVEMEIYLLGTRMFMIMDVNDKFSLSAKAAADAANTKVQEWEAIMGGFQQPLPQSRPGQRWVAMERVFSLAEQ</sequence>
<dbReference type="SUPFAM" id="SSF54909">
    <property type="entry name" value="Dimeric alpha+beta barrel"/>
    <property type="match status" value="1"/>
</dbReference>
<keyword evidence="2" id="KW-1185">Reference proteome</keyword>
<dbReference type="AlphaFoldDB" id="A0A3R9NUM2"/>
<gene>
    <name evidence="1" type="ORF">EDE15_0438</name>
</gene>
<dbReference type="EMBL" id="RSDW01000001">
    <property type="protein sequence ID" value="RSL14968.1"/>
    <property type="molecule type" value="Genomic_DNA"/>
</dbReference>
<dbReference type="Pfam" id="PF05336">
    <property type="entry name" value="rhaM"/>
    <property type="match status" value="1"/>
</dbReference>
<reference evidence="1 2" key="1">
    <citation type="submission" date="2018-12" db="EMBL/GenBank/DDBJ databases">
        <title>Sequencing of bacterial isolates from soil warming experiment in Harvard Forest, Massachusetts, USA.</title>
        <authorList>
            <person name="Deangelis K."/>
        </authorList>
    </citation>
    <scope>NUCLEOTIDE SEQUENCE [LARGE SCALE GENOMIC DNA]</scope>
    <source>
        <strain evidence="1 2">EB153</strain>
    </source>
</reference>
<protein>
    <submittedName>
        <fullName evidence="1">L-rhamnose mutarotase</fullName>
    </submittedName>
</protein>
<name>A0A3R9NUM2_9BACT</name>
<evidence type="ECO:0000313" key="1">
    <source>
        <dbReference type="EMBL" id="RSL14968.1"/>
    </source>
</evidence>
<dbReference type="Proteomes" id="UP000269669">
    <property type="component" value="Unassembled WGS sequence"/>
</dbReference>
<organism evidence="1 2">
    <name type="scientific">Edaphobacter aggregans</name>
    <dbReference type="NCBI Taxonomy" id="570835"/>
    <lineage>
        <taxon>Bacteria</taxon>
        <taxon>Pseudomonadati</taxon>
        <taxon>Acidobacteriota</taxon>
        <taxon>Terriglobia</taxon>
        <taxon>Terriglobales</taxon>
        <taxon>Acidobacteriaceae</taxon>
        <taxon>Edaphobacter</taxon>
    </lineage>
</organism>
<dbReference type="InterPro" id="IPR011008">
    <property type="entry name" value="Dimeric_a/b-barrel"/>
</dbReference>
<dbReference type="PANTHER" id="PTHR43239:SF1">
    <property type="entry name" value="UPF0734 PROTEIN DDB_G0273871_DDB_G0273177"/>
    <property type="match status" value="1"/>
</dbReference>
<dbReference type="GO" id="GO:0016857">
    <property type="term" value="F:racemase and epimerase activity, acting on carbohydrates and derivatives"/>
    <property type="evidence" value="ECO:0007669"/>
    <property type="project" value="InterPro"/>
</dbReference>
<accession>A0A3R9NUM2</accession>
<dbReference type="PANTHER" id="PTHR43239">
    <property type="entry name" value="UPF0734 PROTEIN DDB_G0273871/DDB_G0273177"/>
    <property type="match status" value="1"/>
</dbReference>
<dbReference type="RefSeq" id="WP_125483768.1">
    <property type="nucleotide sequence ID" value="NZ_RSDW01000001.1"/>
</dbReference>
<dbReference type="InterPro" id="IPR052996">
    <property type="entry name" value="Carb_Metab_Mutarotase"/>
</dbReference>
<dbReference type="Gene3D" id="3.30.70.100">
    <property type="match status" value="1"/>
</dbReference>
<proteinExistence type="predicted"/>
<dbReference type="OrthoDB" id="9799608at2"/>
<dbReference type="InterPro" id="IPR008000">
    <property type="entry name" value="Rham/fucose_mutarotase"/>
</dbReference>